<accession>X1BII9</accession>
<name>X1BII9_9ZZZZ</name>
<proteinExistence type="predicted"/>
<protein>
    <recommendedName>
        <fullName evidence="2">KaiC-like domain-containing protein</fullName>
    </recommendedName>
</protein>
<sequence length="111" mass="12659">MVRKELNKHSPLRIFEQSTRGGLGSGNIGIITARKGVGKTACLVHIATDKLFHGRQVIHVSFASDTYHIVSWYEDIFSEIAKRFNLDSAMEVHQEIIKHRIIMNFNQIARL</sequence>
<dbReference type="SUPFAM" id="SSF52540">
    <property type="entry name" value="P-loop containing nucleoside triphosphate hydrolases"/>
    <property type="match status" value="1"/>
</dbReference>
<dbReference type="Gene3D" id="3.40.50.300">
    <property type="entry name" value="P-loop containing nucleotide triphosphate hydrolases"/>
    <property type="match status" value="1"/>
</dbReference>
<gene>
    <name evidence="1" type="ORF">S01H4_24218</name>
</gene>
<dbReference type="InterPro" id="IPR027417">
    <property type="entry name" value="P-loop_NTPase"/>
</dbReference>
<evidence type="ECO:0000313" key="1">
    <source>
        <dbReference type="EMBL" id="GAG83913.1"/>
    </source>
</evidence>
<evidence type="ECO:0008006" key="2">
    <source>
        <dbReference type="Google" id="ProtNLM"/>
    </source>
</evidence>
<comment type="caution">
    <text evidence="1">The sequence shown here is derived from an EMBL/GenBank/DDBJ whole genome shotgun (WGS) entry which is preliminary data.</text>
</comment>
<dbReference type="EMBL" id="BART01011348">
    <property type="protein sequence ID" value="GAG83913.1"/>
    <property type="molecule type" value="Genomic_DNA"/>
</dbReference>
<organism evidence="1">
    <name type="scientific">marine sediment metagenome</name>
    <dbReference type="NCBI Taxonomy" id="412755"/>
    <lineage>
        <taxon>unclassified sequences</taxon>
        <taxon>metagenomes</taxon>
        <taxon>ecological metagenomes</taxon>
    </lineage>
</organism>
<reference evidence="1" key="1">
    <citation type="journal article" date="2014" name="Front. Microbiol.">
        <title>High frequency of phylogenetically diverse reductive dehalogenase-homologous genes in deep subseafloor sedimentary metagenomes.</title>
        <authorList>
            <person name="Kawai M."/>
            <person name="Futagami T."/>
            <person name="Toyoda A."/>
            <person name="Takaki Y."/>
            <person name="Nishi S."/>
            <person name="Hori S."/>
            <person name="Arai W."/>
            <person name="Tsubouchi T."/>
            <person name="Morono Y."/>
            <person name="Uchiyama I."/>
            <person name="Ito T."/>
            <person name="Fujiyama A."/>
            <person name="Inagaki F."/>
            <person name="Takami H."/>
        </authorList>
    </citation>
    <scope>NUCLEOTIDE SEQUENCE</scope>
    <source>
        <strain evidence="1">Expedition CK06-06</strain>
    </source>
</reference>
<dbReference type="AlphaFoldDB" id="X1BII9"/>